<dbReference type="GO" id="GO:0006313">
    <property type="term" value="P:DNA transposition"/>
    <property type="evidence" value="ECO:0007669"/>
    <property type="project" value="InterPro"/>
</dbReference>
<dbReference type="InterPro" id="IPR002559">
    <property type="entry name" value="Transposase_11"/>
</dbReference>
<dbReference type="Proteomes" id="UP000962161">
    <property type="component" value="Chromosome"/>
</dbReference>
<dbReference type="GO" id="GO:0004803">
    <property type="term" value="F:transposase activity"/>
    <property type="evidence" value="ECO:0007669"/>
    <property type="project" value="InterPro"/>
</dbReference>
<proteinExistence type="predicted"/>
<keyword evidence="1" id="KW-0472">Membrane</keyword>
<keyword evidence="1" id="KW-1133">Transmembrane helix</keyword>
<name>A0AAE6LX27_CLOSG</name>
<gene>
    <name evidence="3" type="ORF">CGS26_13910</name>
</gene>
<evidence type="ECO:0000313" key="4">
    <source>
        <dbReference type="Proteomes" id="UP000962161"/>
    </source>
</evidence>
<accession>A0AAE6LX27</accession>
<evidence type="ECO:0000259" key="2">
    <source>
        <dbReference type="Pfam" id="PF01609"/>
    </source>
</evidence>
<dbReference type="Pfam" id="PF01609">
    <property type="entry name" value="DDE_Tnp_1"/>
    <property type="match status" value="1"/>
</dbReference>
<dbReference type="SUPFAM" id="SSF53098">
    <property type="entry name" value="Ribonuclease H-like"/>
    <property type="match status" value="1"/>
</dbReference>
<protein>
    <recommendedName>
        <fullName evidence="2">Transposase IS4-like domain-containing protein</fullName>
    </recommendedName>
</protein>
<keyword evidence="1" id="KW-0812">Transmembrane</keyword>
<reference evidence="3" key="1">
    <citation type="submission" date="2017-07" db="EMBL/GenBank/DDBJ databases">
        <title>Genome sequencing of BoNT-producing clostridia.</title>
        <authorList>
            <person name="Williamson C."/>
        </authorList>
    </citation>
    <scope>NUCLEOTIDE SEQUENCE</scope>
    <source>
        <strain evidence="3">AM553</strain>
    </source>
</reference>
<feature type="transmembrane region" description="Helical" evidence="1">
    <location>
        <begin position="37"/>
        <end position="54"/>
    </location>
</feature>
<organism evidence="3 4">
    <name type="scientific">Clostridium sporogenes</name>
    <dbReference type="NCBI Taxonomy" id="1509"/>
    <lineage>
        <taxon>Bacteria</taxon>
        <taxon>Bacillati</taxon>
        <taxon>Bacillota</taxon>
        <taxon>Clostridia</taxon>
        <taxon>Eubacteriales</taxon>
        <taxon>Clostridiaceae</taxon>
        <taxon>Clostridium</taxon>
    </lineage>
</organism>
<dbReference type="AlphaFoldDB" id="A0AAE6LX27"/>
<dbReference type="GO" id="GO:0003677">
    <property type="term" value="F:DNA binding"/>
    <property type="evidence" value="ECO:0007669"/>
    <property type="project" value="InterPro"/>
</dbReference>
<feature type="domain" description="Transposase IS4-like" evidence="2">
    <location>
        <begin position="8"/>
        <end position="53"/>
    </location>
</feature>
<dbReference type="InterPro" id="IPR012337">
    <property type="entry name" value="RNaseH-like_sf"/>
</dbReference>
<evidence type="ECO:0000256" key="1">
    <source>
        <dbReference type="SAM" id="Phobius"/>
    </source>
</evidence>
<evidence type="ECO:0000313" key="3">
    <source>
        <dbReference type="EMBL" id="QDY33390.1"/>
    </source>
</evidence>
<sequence length="55" mass="6734">MSTVEIFYFYNKRQTIEAFFKMAKNVYHIKNLRTSKFYGIYGFLWLVFITHNLIS</sequence>
<dbReference type="EMBL" id="CP022405">
    <property type="protein sequence ID" value="QDY33390.1"/>
    <property type="molecule type" value="Genomic_DNA"/>
</dbReference>
<dbReference type="RefSeq" id="WP_080333558.1">
    <property type="nucleotide sequence ID" value="NZ_CP022405.1"/>
</dbReference>